<dbReference type="GO" id="GO:0005886">
    <property type="term" value="C:plasma membrane"/>
    <property type="evidence" value="ECO:0007669"/>
    <property type="project" value="UniProtKB-SubCell"/>
</dbReference>
<sequence>MLSPGPQPTSGGFLSLLHNRNFLKLWSGQIISQLGDKIFLVLLITLVVNYQAPAYLATSMASAVMVANTLPAVFFGSAAGIFVDRYPKRTILSVTNILRGLLVLTIPFLPNEFALLLLVAFLESILTQFFAPAEQAAIPLLVDEKNLLSANALFITTMMGSLVIGFAIGEPVLSWAQSWGKLGREFFVGGLYISAGLVLSWIRVEESVTTHEQKWQFIGDLKDGFGYLRKNKLLGQAMLQLTVLYCVFAALTVLAVGLAQEIGLKPNQFGFLLAGSGAGLILGAGILGQWGERWSDRPLPLYGFLSMAFVLLVFAFVDRLWLGLGLSVFLGIGASFIGVPMQTLIQIKTPPEMRGKVFGFQNNIVNIALSVPLALAGILADLVGLQAVLVGLGIVVAVAGIWAWQKGQQIVEESI</sequence>
<protein>
    <submittedName>
        <fullName evidence="9">MFS transporter</fullName>
    </submittedName>
</protein>
<gene>
    <name evidence="9" type="ORF">RIF25_06195</name>
</gene>
<evidence type="ECO:0000259" key="8">
    <source>
        <dbReference type="PROSITE" id="PS50850"/>
    </source>
</evidence>
<feature type="transmembrane region" description="Helical" evidence="7">
    <location>
        <begin position="152"/>
        <end position="174"/>
    </location>
</feature>
<feature type="transmembrane region" description="Helical" evidence="7">
    <location>
        <begin position="385"/>
        <end position="404"/>
    </location>
</feature>
<keyword evidence="10" id="KW-1185">Reference proteome</keyword>
<dbReference type="InterPro" id="IPR036259">
    <property type="entry name" value="MFS_trans_sf"/>
</dbReference>
<dbReference type="Gene3D" id="1.20.1250.20">
    <property type="entry name" value="MFS general substrate transporter like domains"/>
    <property type="match status" value="2"/>
</dbReference>
<evidence type="ECO:0000313" key="9">
    <source>
        <dbReference type="EMBL" id="MDS3860396.1"/>
    </source>
</evidence>
<accession>A0AAE4JVT7</accession>
<feature type="domain" description="Major facilitator superfamily (MFS) profile" evidence="8">
    <location>
        <begin position="233"/>
        <end position="415"/>
    </location>
</feature>
<feature type="transmembrane region" description="Helical" evidence="7">
    <location>
        <begin position="323"/>
        <end position="345"/>
    </location>
</feature>
<keyword evidence="6 7" id="KW-0472">Membrane</keyword>
<evidence type="ECO:0000256" key="5">
    <source>
        <dbReference type="ARBA" id="ARBA00022989"/>
    </source>
</evidence>
<evidence type="ECO:0000256" key="7">
    <source>
        <dbReference type="SAM" id="Phobius"/>
    </source>
</evidence>
<keyword evidence="2" id="KW-0813">Transport</keyword>
<dbReference type="PANTHER" id="PTHR43266:SF2">
    <property type="entry name" value="MAJOR FACILITATOR SUPERFAMILY (MFS) PROFILE DOMAIN-CONTAINING PROTEIN"/>
    <property type="match status" value="1"/>
</dbReference>
<dbReference type="PANTHER" id="PTHR43266">
    <property type="entry name" value="MACROLIDE-EFFLUX PROTEIN"/>
    <property type="match status" value="1"/>
</dbReference>
<keyword evidence="4 7" id="KW-0812">Transmembrane</keyword>
<evidence type="ECO:0000256" key="6">
    <source>
        <dbReference type="ARBA" id="ARBA00023136"/>
    </source>
</evidence>
<keyword evidence="3" id="KW-1003">Cell membrane</keyword>
<evidence type="ECO:0000256" key="2">
    <source>
        <dbReference type="ARBA" id="ARBA00022448"/>
    </source>
</evidence>
<dbReference type="InterPro" id="IPR010290">
    <property type="entry name" value="TM_effector"/>
</dbReference>
<comment type="subcellular location">
    <subcellularLocation>
        <location evidence="1">Cell membrane</location>
        <topology evidence="1">Multi-pass membrane protein</topology>
    </subcellularLocation>
</comment>
<organism evidence="9 10">
    <name type="scientific">Pseudocalidococcus azoricus BACA0444</name>
    <dbReference type="NCBI Taxonomy" id="2918990"/>
    <lineage>
        <taxon>Bacteria</taxon>
        <taxon>Bacillati</taxon>
        <taxon>Cyanobacteriota</taxon>
        <taxon>Cyanophyceae</taxon>
        <taxon>Acaryochloridales</taxon>
        <taxon>Thermosynechococcaceae</taxon>
        <taxon>Pseudocalidococcus</taxon>
        <taxon>Pseudocalidococcus azoricus</taxon>
    </lineage>
</organism>
<evidence type="ECO:0000313" key="10">
    <source>
        <dbReference type="Proteomes" id="UP001268256"/>
    </source>
</evidence>
<evidence type="ECO:0000256" key="3">
    <source>
        <dbReference type="ARBA" id="ARBA00022475"/>
    </source>
</evidence>
<dbReference type="InterPro" id="IPR020846">
    <property type="entry name" value="MFS_dom"/>
</dbReference>
<feature type="transmembrane region" description="Helical" evidence="7">
    <location>
        <begin position="63"/>
        <end position="83"/>
    </location>
</feature>
<dbReference type="EMBL" id="JAVMIP010000004">
    <property type="protein sequence ID" value="MDS3860396.1"/>
    <property type="molecule type" value="Genomic_DNA"/>
</dbReference>
<dbReference type="CDD" id="cd06173">
    <property type="entry name" value="MFS_MefA_like"/>
    <property type="match status" value="1"/>
</dbReference>
<feature type="transmembrane region" description="Helical" evidence="7">
    <location>
        <begin position="269"/>
        <end position="287"/>
    </location>
</feature>
<comment type="caution">
    <text evidence="9">The sequence shown here is derived from an EMBL/GenBank/DDBJ whole genome shotgun (WGS) entry which is preliminary data.</text>
</comment>
<keyword evidence="5 7" id="KW-1133">Transmembrane helix</keyword>
<feature type="transmembrane region" description="Helical" evidence="7">
    <location>
        <begin position="237"/>
        <end position="257"/>
    </location>
</feature>
<dbReference type="GO" id="GO:0022857">
    <property type="term" value="F:transmembrane transporter activity"/>
    <property type="evidence" value="ECO:0007669"/>
    <property type="project" value="InterPro"/>
</dbReference>
<evidence type="ECO:0000256" key="1">
    <source>
        <dbReference type="ARBA" id="ARBA00004651"/>
    </source>
</evidence>
<dbReference type="SUPFAM" id="SSF103473">
    <property type="entry name" value="MFS general substrate transporter"/>
    <property type="match status" value="1"/>
</dbReference>
<dbReference type="Proteomes" id="UP001268256">
    <property type="component" value="Unassembled WGS sequence"/>
</dbReference>
<feature type="transmembrane region" description="Helical" evidence="7">
    <location>
        <begin position="38"/>
        <end position="57"/>
    </location>
</feature>
<feature type="transmembrane region" description="Helical" evidence="7">
    <location>
        <begin position="186"/>
        <end position="204"/>
    </location>
</feature>
<evidence type="ECO:0000256" key="4">
    <source>
        <dbReference type="ARBA" id="ARBA00022692"/>
    </source>
</evidence>
<reference evidence="10" key="1">
    <citation type="submission" date="2023-07" db="EMBL/GenBank/DDBJ databases">
        <authorList>
            <person name="Luz R."/>
            <person name="Cordeiro R."/>
            <person name="Fonseca A."/>
            <person name="Goncalves V."/>
        </authorList>
    </citation>
    <scope>NUCLEOTIDE SEQUENCE [LARGE SCALE GENOMIC DNA]</scope>
    <source>
        <strain evidence="10">BACA0444</strain>
    </source>
</reference>
<proteinExistence type="predicted"/>
<dbReference type="AlphaFoldDB" id="A0AAE4JVT7"/>
<dbReference type="PROSITE" id="PS50850">
    <property type="entry name" value="MFS"/>
    <property type="match status" value="1"/>
</dbReference>
<feature type="transmembrane region" description="Helical" evidence="7">
    <location>
        <begin position="299"/>
        <end position="317"/>
    </location>
</feature>
<dbReference type="Pfam" id="PF05977">
    <property type="entry name" value="MFS_3"/>
    <property type="match status" value="1"/>
</dbReference>
<name>A0AAE4JVT7_9CYAN</name>
<dbReference type="RefSeq" id="WP_322877674.1">
    <property type="nucleotide sequence ID" value="NZ_JAVMIP010000004.1"/>
</dbReference>